<gene>
    <name evidence="10" type="ORF">FFV09_22275</name>
</gene>
<dbReference type="InterPro" id="IPR024478">
    <property type="entry name" value="HlyB_4HB_MCP"/>
</dbReference>
<dbReference type="Proteomes" id="UP000316968">
    <property type="component" value="Chromosome"/>
</dbReference>
<keyword evidence="11" id="KW-1185">Reference proteome</keyword>
<dbReference type="CDD" id="cd11386">
    <property type="entry name" value="MCP_signal"/>
    <property type="match status" value="1"/>
</dbReference>
<comment type="subcellular location">
    <subcellularLocation>
        <location evidence="1">Cell membrane</location>
    </subcellularLocation>
</comment>
<dbReference type="GO" id="GO:0005886">
    <property type="term" value="C:plasma membrane"/>
    <property type="evidence" value="ECO:0007669"/>
    <property type="project" value="UniProtKB-SubCell"/>
</dbReference>
<dbReference type="PROSITE" id="PS50111">
    <property type="entry name" value="CHEMOTAXIS_TRANSDUC_2"/>
    <property type="match status" value="1"/>
</dbReference>
<feature type="transmembrane region" description="Helical" evidence="7">
    <location>
        <begin position="189"/>
        <end position="212"/>
    </location>
</feature>
<dbReference type="CDD" id="cd19411">
    <property type="entry name" value="MCP2201-like_sensor"/>
    <property type="match status" value="1"/>
</dbReference>
<dbReference type="GO" id="GO:0007165">
    <property type="term" value="P:signal transduction"/>
    <property type="evidence" value="ECO:0007669"/>
    <property type="project" value="UniProtKB-KW"/>
</dbReference>
<dbReference type="InterPro" id="IPR003660">
    <property type="entry name" value="HAMP_dom"/>
</dbReference>
<evidence type="ECO:0000259" key="9">
    <source>
        <dbReference type="PROSITE" id="PS50885"/>
    </source>
</evidence>
<dbReference type="AlphaFoldDB" id="A0A4Y6V3Z7"/>
<dbReference type="Pfam" id="PF00015">
    <property type="entry name" value="MCPsignal"/>
    <property type="match status" value="1"/>
</dbReference>
<keyword evidence="4 6" id="KW-0807">Transducer</keyword>
<dbReference type="InterPro" id="IPR047347">
    <property type="entry name" value="YvaQ-like_sensor"/>
</dbReference>
<keyword evidence="3 7" id="KW-0472">Membrane</keyword>
<dbReference type="SUPFAM" id="SSF58104">
    <property type="entry name" value="Methyl-accepting chemotaxis protein (MCP) signaling domain"/>
    <property type="match status" value="1"/>
</dbReference>
<comment type="similarity">
    <text evidence="5">Belongs to the methyl-accepting chemotaxis (MCP) protein family.</text>
</comment>
<feature type="domain" description="Methyl-accepting transducer" evidence="8">
    <location>
        <begin position="284"/>
        <end position="555"/>
    </location>
</feature>
<dbReference type="CDD" id="cd06225">
    <property type="entry name" value="HAMP"/>
    <property type="match status" value="1"/>
</dbReference>
<evidence type="ECO:0000256" key="4">
    <source>
        <dbReference type="ARBA" id="ARBA00023224"/>
    </source>
</evidence>
<dbReference type="OrthoDB" id="358716at2"/>
<evidence type="ECO:0000256" key="1">
    <source>
        <dbReference type="ARBA" id="ARBA00004236"/>
    </source>
</evidence>
<dbReference type="Pfam" id="PF12729">
    <property type="entry name" value="4HB_MCP_1"/>
    <property type="match status" value="1"/>
</dbReference>
<dbReference type="InterPro" id="IPR004089">
    <property type="entry name" value="MCPsignal_dom"/>
</dbReference>
<sequence length="570" mass="60897">MKLFKNFSVAKKLIMLIAISAIALGAVGFTGLNYIRQLSKDSQIMYSDNLIPLGKVMQARINARASDAYTLELLTATDTARVQELREEITSAWEEIDAIADELDGGPLTSEQQQILDQYRGQAVQLQSDRAKVLDLIAAGQSGEAYSLYTSTVEPSRKAVNDSLKALQASNIETAGAINEKSQSNLDDITILVIGLIVLALALLVGIGTLIARSIVRPVKELVRLLAQAENGDFTVKGTYVSTDEIGELSASFNQMTGKLQTVFGSVQESAYIVASSSEELSASAEQNSRASEHITQVVQELATGADHQSSKVEYSSRAITDITEHTRNIAAYTADMRRDVLHASEASSEGSRSIGEAGRQMNAISANVGSLSEAVQSLGRRSGEIEQITRVISEISGQTNLLALNAAIEAARAGEHGRGFAVVADEVRKLAEQSNNSTKQIAALIDLIRQDTDTTIRTMESTAGEVQSGLEIVGEAGRSFDKIERAVGEAVAQIGKVTETLERLSGGTGQVNDAIVDVQGIARESAMNTQNISAATEQQLASMEEISSSSQALAVLADDLQTIIKQFKI</sequence>
<reference evidence="10 11" key="1">
    <citation type="submission" date="2019-06" db="EMBL/GenBank/DDBJ databases">
        <title>Saccharibacillus brassicae sp. nov., an endophytic bacterium isolated from Chinese cabbage seeds (Brassica pekinensis).</title>
        <authorList>
            <person name="Jiang L."/>
            <person name="Lee J."/>
            <person name="Kim S.W."/>
        </authorList>
    </citation>
    <scope>NUCLEOTIDE SEQUENCE [LARGE SCALE GENOMIC DNA]</scope>
    <source>
        <strain evidence="11">KCTC 43072 / ATSA2</strain>
    </source>
</reference>
<dbReference type="Gene3D" id="1.10.287.950">
    <property type="entry name" value="Methyl-accepting chemotaxis protein"/>
    <property type="match status" value="1"/>
</dbReference>
<keyword evidence="7" id="KW-0812">Transmembrane</keyword>
<feature type="transmembrane region" description="Helical" evidence="7">
    <location>
        <begin position="13"/>
        <end position="35"/>
    </location>
</feature>
<keyword evidence="2" id="KW-1003">Cell membrane</keyword>
<dbReference type="PANTHER" id="PTHR32089:SF112">
    <property type="entry name" value="LYSOZYME-LIKE PROTEIN-RELATED"/>
    <property type="match status" value="1"/>
</dbReference>
<dbReference type="EMBL" id="CP041217">
    <property type="protein sequence ID" value="QDH23351.1"/>
    <property type="molecule type" value="Genomic_DNA"/>
</dbReference>
<accession>A0A4Y6V3Z7</accession>
<dbReference type="SMART" id="SM00304">
    <property type="entry name" value="HAMP"/>
    <property type="match status" value="2"/>
</dbReference>
<dbReference type="KEGG" id="saca:FFV09_22275"/>
<evidence type="ECO:0000256" key="6">
    <source>
        <dbReference type="PROSITE-ProRule" id="PRU00284"/>
    </source>
</evidence>
<evidence type="ECO:0000313" key="10">
    <source>
        <dbReference type="EMBL" id="QDH23351.1"/>
    </source>
</evidence>
<dbReference type="SMART" id="SM00283">
    <property type="entry name" value="MA"/>
    <property type="match status" value="1"/>
</dbReference>
<name>A0A4Y6V3Z7_SACBS</name>
<dbReference type="PANTHER" id="PTHR32089">
    <property type="entry name" value="METHYL-ACCEPTING CHEMOTAXIS PROTEIN MCPB"/>
    <property type="match status" value="1"/>
</dbReference>
<dbReference type="RefSeq" id="WP_141449888.1">
    <property type="nucleotide sequence ID" value="NZ_CP041217.1"/>
</dbReference>
<evidence type="ECO:0000256" key="7">
    <source>
        <dbReference type="SAM" id="Phobius"/>
    </source>
</evidence>
<evidence type="ECO:0000259" key="8">
    <source>
        <dbReference type="PROSITE" id="PS50111"/>
    </source>
</evidence>
<evidence type="ECO:0000256" key="2">
    <source>
        <dbReference type="ARBA" id="ARBA00022475"/>
    </source>
</evidence>
<feature type="domain" description="HAMP" evidence="9">
    <location>
        <begin position="213"/>
        <end position="265"/>
    </location>
</feature>
<dbReference type="PROSITE" id="PS50885">
    <property type="entry name" value="HAMP"/>
    <property type="match status" value="1"/>
</dbReference>
<evidence type="ECO:0000256" key="5">
    <source>
        <dbReference type="ARBA" id="ARBA00029447"/>
    </source>
</evidence>
<evidence type="ECO:0000313" key="11">
    <source>
        <dbReference type="Proteomes" id="UP000316968"/>
    </source>
</evidence>
<keyword evidence="7" id="KW-1133">Transmembrane helix</keyword>
<protein>
    <submittedName>
        <fullName evidence="10">HAMP domain-containing protein</fullName>
    </submittedName>
</protein>
<proteinExistence type="inferred from homology"/>
<evidence type="ECO:0000256" key="3">
    <source>
        <dbReference type="ARBA" id="ARBA00023136"/>
    </source>
</evidence>
<dbReference type="Pfam" id="PF00672">
    <property type="entry name" value="HAMP"/>
    <property type="match status" value="1"/>
</dbReference>
<dbReference type="Gene3D" id="6.10.340.10">
    <property type="match status" value="1"/>
</dbReference>
<organism evidence="10 11">
    <name type="scientific">Saccharibacillus brassicae</name>
    <dbReference type="NCBI Taxonomy" id="2583377"/>
    <lineage>
        <taxon>Bacteria</taxon>
        <taxon>Bacillati</taxon>
        <taxon>Bacillota</taxon>
        <taxon>Bacilli</taxon>
        <taxon>Bacillales</taxon>
        <taxon>Paenibacillaceae</taxon>
        <taxon>Saccharibacillus</taxon>
    </lineage>
</organism>